<sequence length="178" mass="20902">MGLYASYETISDEQIVIYKQSIIGDFWYDFSSEFRCDLFKFWDKLHYILTGYLTFDLENPTVEQALLHQAIMGNKTLNEDDFIDFDSENLGDDIIEPISFNDATKVQQISQVLNQVDIQKKLLQNPPENLLNLEVYPYFDEGEDLNQFTQDTIEFFENLKQFYQKASDHQLNVITHLG</sequence>
<proteinExistence type="predicted"/>
<evidence type="ECO:0000313" key="1">
    <source>
        <dbReference type="EMBL" id="ATR78961.1"/>
    </source>
</evidence>
<dbReference type="Gene3D" id="3.40.1760.10">
    <property type="entry name" value="YfbM-like super family"/>
    <property type="match status" value="1"/>
</dbReference>
<reference evidence="2" key="1">
    <citation type="submission" date="2017-11" db="EMBL/GenBank/DDBJ databases">
        <title>Complete genome sequence of Moraxella osloensis NP7 isolated from human skin.</title>
        <authorList>
            <person name="Lee K."/>
            <person name="Lim J.Y."/>
            <person name="Hwang I."/>
        </authorList>
    </citation>
    <scope>NUCLEOTIDE SEQUENCE [LARGE SCALE GENOMIC DNA]</scope>
    <source>
        <strain evidence="2">NP7</strain>
    </source>
</reference>
<gene>
    <name evidence="1" type="ORF">NP7_06665</name>
</gene>
<dbReference type="InterPro" id="IPR035944">
    <property type="entry name" value="YfbM-like_sf"/>
</dbReference>
<protein>
    <recommendedName>
        <fullName evidence="3">DUF1877 family protein</fullName>
    </recommendedName>
</protein>
<organism evidence="1 2">
    <name type="scientific">Faucicola osloensis</name>
    <name type="common">Moraxella osloensis</name>
    <dbReference type="NCBI Taxonomy" id="34062"/>
    <lineage>
        <taxon>Bacteria</taxon>
        <taxon>Pseudomonadati</taxon>
        <taxon>Pseudomonadota</taxon>
        <taxon>Gammaproteobacteria</taxon>
        <taxon>Moraxellales</taxon>
        <taxon>Moraxellaceae</taxon>
        <taxon>Faucicola</taxon>
    </lineage>
</organism>
<accession>A0A2D2LV96</accession>
<dbReference type="EMBL" id="CP024443">
    <property type="protein sequence ID" value="ATR78961.1"/>
    <property type="molecule type" value="Genomic_DNA"/>
</dbReference>
<name>A0A2D2LV96_FAUOS</name>
<dbReference type="Proteomes" id="UP000229340">
    <property type="component" value="Chromosome"/>
</dbReference>
<dbReference type="RefSeq" id="WP_100270204.1">
    <property type="nucleotide sequence ID" value="NZ_CP024443.1"/>
</dbReference>
<dbReference type="Pfam" id="PF08974">
    <property type="entry name" value="DUF1877"/>
    <property type="match status" value="1"/>
</dbReference>
<evidence type="ECO:0008006" key="3">
    <source>
        <dbReference type="Google" id="ProtNLM"/>
    </source>
</evidence>
<dbReference type="SUPFAM" id="SSF111069">
    <property type="entry name" value="Hypothetical protein yfbM"/>
    <property type="match status" value="1"/>
</dbReference>
<evidence type="ECO:0000313" key="2">
    <source>
        <dbReference type="Proteomes" id="UP000229340"/>
    </source>
</evidence>
<dbReference type="AlphaFoldDB" id="A0A2D2LV96"/>
<dbReference type="InterPro" id="IPR015068">
    <property type="entry name" value="DUF1877"/>
</dbReference>